<feature type="compositionally biased region" description="Polar residues" evidence="1">
    <location>
        <begin position="49"/>
        <end position="61"/>
    </location>
</feature>
<dbReference type="AlphaFoldDB" id="A0AAQ4F355"/>
<proteinExistence type="predicted"/>
<keyword evidence="3" id="KW-1185">Reference proteome</keyword>
<accession>A0AAQ4F355</accession>
<organism evidence="2 3">
    <name type="scientific">Amblyomma americanum</name>
    <name type="common">Lone star tick</name>
    <dbReference type="NCBI Taxonomy" id="6943"/>
    <lineage>
        <taxon>Eukaryota</taxon>
        <taxon>Metazoa</taxon>
        <taxon>Ecdysozoa</taxon>
        <taxon>Arthropoda</taxon>
        <taxon>Chelicerata</taxon>
        <taxon>Arachnida</taxon>
        <taxon>Acari</taxon>
        <taxon>Parasitiformes</taxon>
        <taxon>Ixodida</taxon>
        <taxon>Ixodoidea</taxon>
        <taxon>Ixodidae</taxon>
        <taxon>Amblyomminae</taxon>
        <taxon>Amblyomma</taxon>
    </lineage>
</organism>
<evidence type="ECO:0000313" key="2">
    <source>
        <dbReference type="EMBL" id="KAK8781574.1"/>
    </source>
</evidence>
<dbReference type="Proteomes" id="UP001321473">
    <property type="component" value="Unassembled WGS sequence"/>
</dbReference>
<name>A0AAQ4F355_AMBAM</name>
<protein>
    <submittedName>
        <fullName evidence="2">Uncharacterized protein</fullName>
    </submittedName>
</protein>
<comment type="caution">
    <text evidence="2">The sequence shown here is derived from an EMBL/GenBank/DDBJ whole genome shotgun (WGS) entry which is preliminary data.</text>
</comment>
<feature type="region of interest" description="Disordered" evidence="1">
    <location>
        <begin position="49"/>
        <end position="72"/>
    </location>
</feature>
<gene>
    <name evidence="2" type="ORF">V5799_017085</name>
</gene>
<evidence type="ECO:0000256" key="1">
    <source>
        <dbReference type="SAM" id="MobiDB-lite"/>
    </source>
</evidence>
<evidence type="ECO:0000313" key="3">
    <source>
        <dbReference type="Proteomes" id="UP001321473"/>
    </source>
</evidence>
<sequence length="72" mass="7812">MVNLLDRTQQVQLLPRAPTAHLPCKIQPAKGTVCATAWSLLLPAWVTTGENPQERSCTNAPTAERDSNTDPS</sequence>
<reference evidence="2 3" key="1">
    <citation type="journal article" date="2023" name="Arcadia Sci">
        <title>De novo assembly of a long-read Amblyomma americanum tick genome.</title>
        <authorList>
            <person name="Chou S."/>
            <person name="Poskanzer K.E."/>
            <person name="Rollins M."/>
            <person name="Thuy-Boun P.S."/>
        </authorList>
    </citation>
    <scope>NUCLEOTIDE SEQUENCE [LARGE SCALE GENOMIC DNA]</scope>
    <source>
        <strain evidence="2">F_SG_1</strain>
        <tissue evidence="2">Salivary glands</tissue>
    </source>
</reference>
<dbReference type="EMBL" id="JARKHS020007546">
    <property type="protein sequence ID" value="KAK8781574.1"/>
    <property type="molecule type" value="Genomic_DNA"/>
</dbReference>
<feature type="compositionally biased region" description="Basic and acidic residues" evidence="1">
    <location>
        <begin position="63"/>
        <end position="72"/>
    </location>
</feature>